<evidence type="ECO:0000313" key="4">
    <source>
        <dbReference type="Proteomes" id="UP000053593"/>
    </source>
</evidence>
<sequence>MLLQMIFHIVRVSLVEDEDMEVRVSQGLGGETIKDPERRHSLHASNPSPPYISRSYDRTRRVPFSFHFMGPLLGTSPAAPCILLLLLRVHELKWSAEFMRRCFCA</sequence>
<feature type="region of interest" description="Disordered" evidence="1">
    <location>
        <begin position="28"/>
        <end position="49"/>
    </location>
</feature>
<keyword evidence="2" id="KW-0812">Transmembrane</keyword>
<organism evidence="3 4">
    <name type="scientific">Collybiopsis luxurians FD-317 M1</name>
    <dbReference type="NCBI Taxonomy" id="944289"/>
    <lineage>
        <taxon>Eukaryota</taxon>
        <taxon>Fungi</taxon>
        <taxon>Dikarya</taxon>
        <taxon>Basidiomycota</taxon>
        <taxon>Agaricomycotina</taxon>
        <taxon>Agaricomycetes</taxon>
        <taxon>Agaricomycetidae</taxon>
        <taxon>Agaricales</taxon>
        <taxon>Marasmiineae</taxon>
        <taxon>Omphalotaceae</taxon>
        <taxon>Collybiopsis</taxon>
        <taxon>Collybiopsis luxurians</taxon>
    </lineage>
</organism>
<evidence type="ECO:0000313" key="3">
    <source>
        <dbReference type="EMBL" id="KIK54745.1"/>
    </source>
</evidence>
<dbReference type="EMBL" id="KN834813">
    <property type="protein sequence ID" value="KIK54745.1"/>
    <property type="molecule type" value="Genomic_DNA"/>
</dbReference>
<feature type="transmembrane region" description="Helical" evidence="2">
    <location>
        <begin position="64"/>
        <end position="87"/>
    </location>
</feature>
<accession>A0A0D0AVZ3</accession>
<keyword evidence="2" id="KW-1133">Transmembrane helix</keyword>
<evidence type="ECO:0000256" key="2">
    <source>
        <dbReference type="SAM" id="Phobius"/>
    </source>
</evidence>
<reference evidence="3 4" key="1">
    <citation type="submission" date="2014-04" db="EMBL/GenBank/DDBJ databases">
        <title>Evolutionary Origins and Diversification of the Mycorrhizal Mutualists.</title>
        <authorList>
            <consortium name="DOE Joint Genome Institute"/>
            <consortium name="Mycorrhizal Genomics Consortium"/>
            <person name="Kohler A."/>
            <person name="Kuo A."/>
            <person name="Nagy L.G."/>
            <person name="Floudas D."/>
            <person name="Copeland A."/>
            <person name="Barry K.W."/>
            <person name="Cichocki N."/>
            <person name="Veneault-Fourrey C."/>
            <person name="LaButti K."/>
            <person name="Lindquist E.A."/>
            <person name="Lipzen A."/>
            <person name="Lundell T."/>
            <person name="Morin E."/>
            <person name="Murat C."/>
            <person name="Riley R."/>
            <person name="Ohm R."/>
            <person name="Sun H."/>
            <person name="Tunlid A."/>
            <person name="Henrissat B."/>
            <person name="Grigoriev I.V."/>
            <person name="Hibbett D.S."/>
            <person name="Martin F."/>
        </authorList>
    </citation>
    <scope>NUCLEOTIDE SEQUENCE [LARGE SCALE GENOMIC DNA]</scope>
    <source>
        <strain evidence="3 4">FD-317 M1</strain>
    </source>
</reference>
<gene>
    <name evidence="3" type="ORF">GYMLUDRAFT_893595</name>
</gene>
<keyword evidence="4" id="KW-1185">Reference proteome</keyword>
<name>A0A0D0AVZ3_9AGAR</name>
<proteinExistence type="predicted"/>
<evidence type="ECO:0000256" key="1">
    <source>
        <dbReference type="SAM" id="MobiDB-lite"/>
    </source>
</evidence>
<keyword evidence="2" id="KW-0472">Membrane</keyword>
<dbReference type="HOGENOM" id="CLU_2236896_0_0_1"/>
<dbReference type="AlphaFoldDB" id="A0A0D0AVZ3"/>
<protein>
    <submittedName>
        <fullName evidence="3">Uncharacterized protein</fullName>
    </submittedName>
</protein>
<dbReference type="Proteomes" id="UP000053593">
    <property type="component" value="Unassembled WGS sequence"/>
</dbReference>